<dbReference type="RefSeq" id="WP_191766206.1">
    <property type="nucleotide sequence ID" value="NZ_JACSPM010000003.1"/>
</dbReference>
<evidence type="ECO:0000313" key="1">
    <source>
        <dbReference type="EMBL" id="MBD8023871.1"/>
    </source>
</evidence>
<sequence length="170" mass="17383">MVELIVYGAVSALFLGLLASMFISGLRAQQQSIARDSAAGRANVFSATLASSIRNATDFRVTGGTRLDASVFLPDGTLECRAWAAVNGAGGAKDIVYRTSTSGAVPAADSTWATVATDVSGTLAGAAVFADDGERRLRVGVTITVGDVVVALTEGITAQAVGEGELRCWP</sequence>
<name>A0ABR8X4W9_9MICO</name>
<reference evidence="1 2" key="1">
    <citation type="submission" date="2020-08" db="EMBL/GenBank/DDBJ databases">
        <title>A Genomic Blueprint of the Chicken Gut Microbiome.</title>
        <authorList>
            <person name="Gilroy R."/>
            <person name="Ravi A."/>
            <person name="Getino M."/>
            <person name="Pursley I."/>
            <person name="Horton D.L."/>
            <person name="Alikhan N.-F."/>
            <person name="Baker D."/>
            <person name="Gharbi K."/>
            <person name="Hall N."/>
            <person name="Watson M."/>
            <person name="Adriaenssens E.M."/>
            <person name="Foster-Nyarko E."/>
            <person name="Jarju S."/>
            <person name="Secka A."/>
            <person name="Antonio M."/>
            <person name="Oren A."/>
            <person name="Chaudhuri R."/>
            <person name="La Ragione R.M."/>
            <person name="Hildebrand F."/>
            <person name="Pallen M.J."/>
        </authorList>
    </citation>
    <scope>NUCLEOTIDE SEQUENCE [LARGE SCALE GENOMIC DNA]</scope>
    <source>
        <strain evidence="1 2">Sa1CUA4</strain>
    </source>
</reference>
<protein>
    <submittedName>
        <fullName evidence="1">Uncharacterized protein</fullName>
    </submittedName>
</protein>
<keyword evidence="2" id="KW-1185">Reference proteome</keyword>
<evidence type="ECO:0000313" key="2">
    <source>
        <dbReference type="Proteomes" id="UP000602532"/>
    </source>
</evidence>
<gene>
    <name evidence="1" type="ORF">H9622_09730</name>
</gene>
<accession>A0ABR8X4W9</accession>
<comment type="caution">
    <text evidence="1">The sequence shown here is derived from an EMBL/GenBank/DDBJ whole genome shotgun (WGS) entry which is preliminary data.</text>
</comment>
<proteinExistence type="predicted"/>
<dbReference type="EMBL" id="JACSPM010000003">
    <property type="protein sequence ID" value="MBD8023871.1"/>
    <property type="molecule type" value="Genomic_DNA"/>
</dbReference>
<organism evidence="1 2">
    <name type="scientific">Microbacterium gallinarum</name>
    <dbReference type="NCBI Taxonomy" id="2762209"/>
    <lineage>
        <taxon>Bacteria</taxon>
        <taxon>Bacillati</taxon>
        <taxon>Actinomycetota</taxon>
        <taxon>Actinomycetes</taxon>
        <taxon>Micrococcales</taxon>
        <taxon>Microbacteriaceae</taxon>
        <taxon>Microbacterium</taxon>
    </lineage>
</organism>
<dbReference type="Proteomes" id="UP000602532">
    <property type="component" value="Unassembled WGS sequence"/>
</dbReference>